<evidence type="ECO:0000313" key="2">
    <source>
        <dbReference type="Proteomes" id="UP000075714"/>
    </source>
</evidence>
<keyword evidence="2" id="KW-1185">Reference proteome</keyword>
<accession>A0A150FTN8</accession>
<name>A0A150FTN8_GONPE</name>
<dbReference type="EMBL" id="LSYV01001199">
    <property type="protein sequence ID" value="KXZ40948.1"/>
    <property type="molecule type" value="Genomic_DNA"/>
</dbReference>
<proteinExistence type="predicted"/>
<dbReference type="AlphaFoldDB" id="A0A150FTN8"/>
<dbReference type="Proteomes" id="UP000075714">
    <property type="component" value="Unassembled WGS sequence"/>
</dbReference>
<organism evidence="1 2">
    <name type="scientific">Gonium pectorale</name>
    <name type="common">Green alga</name>
    <dbReference type="NCBI Taxonomy" id="33097"/>
    <lineage>
        <taxon>Eukaryota</taxon>
        <taxon>Viridiplantae</taxon>
        <taxon>Chlorophyta</taxon>
        <taxon>core chlorophytes</taxon>
        <taxon>Chlorophyceae</taxon>
        <taxon>CS clade</taxon>
        <taxon>Chlamydomonadales</taxon>
        <taxon>Volvocaceae</taxon>
        <taxon>Gonium</taxon>
    </lineage>
</organism>
<protein>
    <submittedName>
        <fullName evidence="1">Uncharacterized protein</fullName>
    </submittedName>
</protein>
<evidence type="ECO:0000313" key="1">
    <source>
        <dbReference type="EMBL" id="KXZ40948.1"/>
    </source>
</evidence>
<sequence>MYISKETVMKADRVLQEAGLKYSLNLSLFEDWHLIEELTSDYTAILNIVLDLPIVKQYGGRSLADRMGVSAAAEIPPGFSSCMHEYLKNTRGGGMCIALETGGEGVVEDVLREALDAVEASAHSEKTLECFYADYPGCFTVWSSQKYFYRAGEIGGMGLDWSE</sequence>
<gene>
    <name evidence="1" type="ORF">GPECTOR_1205g465</name>
</gene>
<reference evidence="2" key="1">
    <citation type="journal article" date="2016" name="Nat. Commun.">
        <title>The Gonium pectorale genome demonstrates co-option of cell cycle regulation during the evolution of multicellularity.</title>
        <authorList>
            <person name="Hanschen E.R."/>
            <person name="Marriage T.N."/>
            <person name="Ferris P.J."/>
            <person name="Hamaji T."/>
            <person name="Toyoda A."/>
            <person name="Fujiyama A."/>
            <person name="Neme R."/>
            <person name="Noguchi H."/>
            <person name="Minakuchi Y."/>
            <person name="Suzuki M."/>
            <person name="Kawai-Toyooka H."/>
            <person name="Smith D.R."/>
            <person name="Sparks H."/>
            <person name="Anderson J."/>
            <person name="Bakaric R."/>
            <person name="Luria V."/>
            <person name="Karger A."/>
            <person name="Kirschner M.W."/>
            <person name="Durand P.M."/>
            <person name="Michod R.E."/>
            <person name="Nozaki H."/>
            <person name="Olson B.J."/>
        </authorList>
    </citation>
    <scope>NUCLEOTIDE SEQUENCE [LARGE SCALE GENOMIC DNA]</scope>
    <source>
        <strain evidence="2">NIES-2863</strain>
    </source>
</reference>
<comment type="caution">
    <text evidence="1">The sequence shown here is derived from an EMBL/GenBank/DDBJ whole genome shotgun (WGS) entry which is preliminary data.</text>
</comment>